<dbReference type="GO" id="GO:0005576">
    <property type="term" value="C:extracellular region"/>
    <property type="evidence" value="ECO:0007669"/>
    <property type="project" value="UniProtKB-SubCell"/>
</dbReference>
<gene>
    <name evidence="6" type="ORF">LPLAT_LOCUS4180</name>
</gene>
<keyword evidence="7" id="KW-1185">Reference proteome</keyword>
<feature type="signal peptide" evidence="5">
    <location>
        <begin position="1"/>
        <end position="22"/>
    </location>
</feature>
<dbReference type="Gene3D" id="1.10.238.20">
    <property type="entry name" value="Pheromone/general odorant binding protein domain"/>
    <property type="match status" value="1"/>
</dbReference>
<evidence type="ECO:0000256" key="3">
    <source>
        <dbReference type="ARBA" id="ARBA00022525"/>
    </source>
</evidence>
<dbReference type="AlphaFoldDB" id="A0AAV2NDT2"/>
<sequence length="249" mass="29402">MVKVILIALCSVCLFLVKSAISLKCKTDVQQTDQFKKIVQVCKKRMTDDNNYSHDSSMSEDDDSNESSGVNTVDTKFFLIGGNKFYNTQSWKDSNNNRNRWNDQRNGNDQRYSFNHTNKNWKNARYPNHNSNNHDFNYSDGITRSSWHDQIYNTNSENNKEREQACLIQCFFNELNIVDQRGFPKQDSIIQLMTHNLHNSEVQDFIVEAIIECFHYLGLDMKQDKCYYSQNLLTCLNEKRKERCEDWHN</sequence>
<evidence type="ECO:0000313" key="7">
    <source>
        <dbReference type="Proteomes" id="UP001497644"/>
    </source>
</evidence>
<name>A0AAV2NDT2_9HYME</name>
<feature type="chain" id="PRO_5043359982" evidence="5">
    <location>
        <begin position="23"/>
        <end position="249"/>
    </location>
</feature>
<proteinExistence type="inferred from homology"/>
<dbReference type="Pfam" id="PF01395">
    <property type="entry name" value="PBP_GOBP"/>
    <property type="match status" value="1"/>
</dbReference>
<evidence type="ECO:0000313" key="6">
    <source>
        <dbReference type="EMBL" id="CAL1678292.1"/>
    </source>
</evidence>
<comment type="subcellular location">
    <subcellularLocation>
        <location evidence="1">Secreted</location>
    </subcellularLocation>
</comment>
<protein>
    <submittedName>
        <fullName evidence="6">Uncharacterized protein</fullName>
    </submittedName>
</protein>
<keyword evidence="3" id="KW-0964">Secreted</keyword>
<dbReference type="EMBL" id="OZ034837">
    <property type="protein sequence ID" value="CAL1678292.1"/>
    <property type="molecule type" value="Genomic_DNA"/>
</dbReference>
<accession>A0AAV2NDT2</accession>
<feature type="region of interest" description="Disordered" evidence="4">
    <location>
        <begin position="50"/>
        <end position="69"/>
    </location>
</feature>
<keyword evidence="5" id="KW-0732">Signal</keyword>
<evidence type="ECO:0000256" key="2">
    <source>
        <dbReference type="ARBA" id="ARBA00008098"/>
    </source>
</evidence>
<dbReference type="PANTHER" id="PTHR21066">
    <property type="entry name" value="ODORANT-BINDING PROTEIN 59A-RELATED"/>
    <property type="match status" value="1"/>
</dbReference>
<dbReference type="GO" id="GO:0005549">
    <property type="term" value="F:odorant binding"/>
    <property type="evidence" value="ECO:0007669"/>
    <property type="project" value="InterPro"/>
</dbReference>
<evidence type="ECO:0000256" key="4">
    <source>
        <dbReference type="SAM" id="MobiDB-lite"/>
    </source>
</evidence>
<dbReference type="InterPro" id="IPR006170">
    <property type="entry name" value="PBP/GOBP"/>
</dbReference>
<dbReference type="PANTHER" id="PTHR21066:SF9">
    <property type="entry name" value="ODORANT-BINDING PROTEIN 59A"/>
    <property type="match status" value="1"/>
</dbReference>
<comment type="similarity">
    <text evidence="2">Belongs to the PBP/GOBP family.</text>
</comment>
<reference evidence="6" key="1">
    <citation type="submission" date="2024-04" db="EMBL/GenBank/DDBJ databases">
        <authorList>
            <consortium name="Molecular Ecology Group"/>
        </authorList>
    </citation>
    <scope>NUCLEOTIDE SEQUENCE</scope>
</reference>
<dbReference type="InterPro" id="IPR052295">
    <property type="entry name" value="Odorant-binding_protein"/>
</dbReference>
<dbReference type="Proteomes" id="UP001497644">
    <property type="component" value="Chromosome 14"/>
</dbReference>
<evidence type="ECO:0000256" key="5">
    <source>
        <dbReference type="SAM" id="SignalP"/>
    </source>
</evidence>
<feature type="region of interest" description="Disordered" evidence="4">
    <location>
        <begin position="90"/>
        <end position="115"/>
    </location>
</feature>
<dbReference type="SUPFAM" id="SSF47565">
    <property type="entry name" value="Insect pheromone/odorant-binding proteins"/>
    <property type="match status" value="1"/>
</dbReference>
<organism evidence="6 7">
    <name type="scientific">Lasius platythorax</name>
    <dbReference type="NCBI Taxonomy" id="488582"/>
    <lineage>
        <taxon>Eukaryota</taxon>
        <taxon>Metazoa</taxon>
        <taxon>Ecdysozoa</taxon>
        <taxon>Arthropoda</taxon>
        <taxon>Hexapoda</taxon>
        <taxon>Insecta</taxon>
        <taxon>Pterygota</taxon>
        <taxon>Neoptera</taxon>
        <taxon>Endopterygota</taxon>
        <taxon>Hymenoptera</taxon>
        <taxon>Apocrita</taxon>
        <taxon>Aculeata</taxon>
        <taxon>Formicoidea</taxon>
        <taxon>Formicidae</taxon>
        <taxon>Formicinae</taxon>
        <taxon>Lasius</taxon>
        <taxon>Lasius</taxon>
    </lineage>
</organism>
<dbReference type="InterPro" id="IPR036728">
    <property type="entry name" value="PBP_GOBP_sf"/>
</dbReference>
<evidence type="ECO:0000256" key="1">
    <source>
        <dbReference type="ARBA" id="ARBA00004613"/>
    </source>
</evidence>